<evidence type="ECO:0000313" key="2">
    <source>
        <dbReference type="Proteomes" id="UP000886520"/>
    </source>
</evidence>
<evidence type="ECO:0000313" key="1">
    <source>
        <dbReference type="EMBL" id="KAI5076027.1"/>
    </source>
</evidence>
<dbReference type="InterPro" id="IPR052595">
    <property type="entry name" value="LRRC69/RLP"/>
</dbReference>
<dbReference type="PANTHER" id="PTHR48057">
    <property type="entry name" value="LEUCINE-RICH REPEAT SERINE/THREONINE-PROTEIN KINASE 1"/>
    <property type="match status" value="1"/>
</dbReference>
<dbReference type="InterPro" id="IPR032675">
    <property type="entry name" value="LRR_dom_sf"/>
</dbReference>
<protein>
    <submittedName>
        <fullName evidence="1">Uncharacterized protein</fullName>
    </submittedName>
</protein>
<dbReference type="OrthoDB" id="1939111at2759"/>
<organism evidence="1 2">
    <name type="scientific">Adiantum capillus-veneris</name>
    <name type="common">Maidenhair fern</name>
    <dbReference type="NCBI Taxonomy" id="13818"/>
    <lineage>
        <taxon>Eukaryota</taxon>
        <taxon>Viridiplantae</taxon>
        <taxon>Streptophyta</taxon>
        <taxon>Embryophyta</taxon>
        <taxon>Tracheophyta</taxon>
        <taxon>Polypodiopsida</taxon>
        <taxon>Polypodiidae</taxon>
        <taxon>Polypodiales</taxon>
        <taxon>Pteridineae</taxon>
        <taxon>Pteridaceae</taxon>
        <taxon>Vittarioideae</taxon>
        <taxon>Adiantum</taxon>
    </lineage>
</organism>
<dbReference type="Proteomes" id="UP000886520">
    <property type="component" value="Chromosome 8"/>
</dbReference>
<dbReference type="InterPro" id="IPR001611">
    <property type="entry name" value="Leu-rich_rpt"/>
</dbReference>
<proteinExistence type="predicted"/>
<dbReference type="Gene3D" id="3.80.10.10">
    <property type="entry name" value="Ribonuclease Inhibitor"/>
    <property type="match status" value="1"/>
</dbReference>
<dbReference type="EMBL" id="JABFUD020000008">
    <property type="protein sequence ID" value="KAI5076027.1"/>
    <property type="molecule type" value="Genomic_DNA"/>
</dbReference>
<keyword evidence="2" id="KW-1185">Reference proteome</keyword>
<dbReference type="SUPFAM" id="SSF52058">
    <property type="entry name" value="L domain-like"/>
    <property type="match status" value="1"/>
</dbReference>
<name>A0A9D4ZJC4_ADICA</name>
<dbReference type="PANTHER" id="PTHR48057:SF29">
    <property type="entry name" value="OS02G0609900 PROTEIN"/>
    <property type="match status" value="1"/>
</dbReference>
<accession>A0A9D4ZJC4</accession>
<dbReference type="Pfam" id="PF00560">
    <property type="entry name" value="LRR_1"/>
    <property type="match status" value="1"/>
</dbReference>
<sequence length="145" mass="16439">MPNMREMVMKGNFIEQEIPVDICGATRQLWLPVLNLNLINGTIPPTLSNCSSLKWLTFSNSNNRLTSHIPSELGLMPRINFLHLNNNSLSDTILPTLGNSKYLSWVDLRGNELDGAGEVVMRHRKLFVVRKIFHYTFFGLKGALN</sequence>
<dbReference type="AlphaFoldDB" id="A0A9D4ZJC4"/>
<gene>
    <name evidence="1" type="ORF">GOP47_0008092</name>
</gene>
<reference evidence="1" key="1">
    <citation type="submission" date="2021-01" db="EMBL/GenBank/DDBJ databases">
        <title>Adiantum capillus-veneris genome.</title>
        <authorList>
            <person name="Fang Y."/>
            <person name="Liao Q."/>
        </authorList>
    </citation>
    <scope>NUCLEOTIDE SEQUENCE</scope>
    <source>
        <strain evidence="1">H3</strain>
        <tissue evidence="1">Leaf</tissue>
    </source>
</reference>
<comment type="caution">
    <text evidence="1">The sequence shown here is derived from an EMBL/GenBank/DDBJ whole genome shotgun (WGS) entry which is preliminary data.</text>
</comment>